<keyword evidence="2" id="KW-0347">Helicase</keyword>
<dbReference type="Gene3D" id="3.40.50.10810">
    <property type="entry name" value="Tandem AAA-ATPase domain"/>
    <property type="match status" value="1"/>
</dbReference>
<keyword evidence="2" id="KW-0067">ATP-binding</keyword>
<dbReference type="PANTHER" id="PTHR10799">
    <property type="entry name" value="SNF2/RAD54 HELICASE FAMILY"/>
    <property type="match status" value="1"/>
</dbReference>
<keyword evidence="2" id="KW-0547">Nucleotide-binding</keyword>
<organism evidence="2">
    <name type="scientific">Klosneuvirus KNV1</name>
    <dbReference type="NCBI Taxonomy" id="1977640"/>
    <lineage>
        <taxon>Viruses</taxon>
        <taxon>Varidnaviria</taxon>
        <taxon>Bamfordvirae</taxon>
        <taxon>Nucleocytoviricota</taxon>
        <taxon>Megaviricetes</taxon>
        <taxon>Imitervirales</taxon>
        <taxon>Mimiviridae</taxon>
        <taxon>Klosneuvirinae</taxon>
        <taxon>Klosneuvirus</taxon>
    </lineage>
</organism>
<sequence>MDAIKNVDNSKKSMYIIDEAHNFIRNVYSNVSTGTGKRAQTIYDYIIQDKKENPDTRVLLITGTPAINVPYELALMFNMLRPGIFPKSESEFNRIFISTGAYQTLHPASKNMFQRRIMGLVSYYIGATPDLYASQSTHYIDVKMSPYQEDVYNHFESEEAKLALRSKLAGKGGSPTYKVYTRQACNFVFPAISQKVNGELRPRPGKFRLSEKEALKLSETTGVKSTEQSKLVHVDAYLEAMHLFMSTFDNYLSEQDKKDRENKHTIMDDINTFLNKYKANYDEFMEKEKEKSNLFNAMYTSSPKMIQILFRIMNSRGPVIVYSNYVLMEGLELFKIYLKRIGFYSFMKDEALMKEYKKVKEMKHNKDPTFKQSYNEFYKHLEQRSESGIGYVEFHGGIKTMEERQIGKEVFNMPENKHGEYIKIMLISPAGSEGLSLRNVRQVHIMEPYWNEVRITQMIGRGVRQCSHKDLPMEERHVDIYRYRIARRNSDKQTTDQYIEDLARSKSGLIESFLDAMKEAAVDCNLFKAHNMISQQYKCFQFDEPSLFDEHIGPAYREDIGDDMKMNNGLNSVNSTVERIKVMKIKAVMLISHPSEPEKRYSKPTFYWYYKNTGVVYDYDLYFAVGKVSNDENGIPTKLDKDTYIIDYVIPIPQITE</sequence>
<proteinExistence type="predicted"/>
<dbReference type="InterPro" id="IPR027417">
    <property type="entry name" value="P-loop_NTPase"/>
</dbReference>
<reference evidence="2" key="1">
    <citation type="journal article" date="2017" name="Science">
        <title>Giant viruses with an expanded complement of translation system components.</title>
        <authorList>
            <person name="Schulz F."/>
            <person name="Yutin N."/>
            <person name="Ivanova N.N."/>
            <person name="Ortega D.R."/>
            <person name="Lee T.K."/>
            <person name="Vierheilig J."/>
            <person name="Daims H."/>
            <person name="Horn M."/>
            <person name="Wagner M."/>
            <person name="Jensen G.J."/>
            <person name="Kyrpides N.C."/>
            <person name="Koonin E.V."/>
            <person name="Woyke T."/>
        </authorList>
    </citation>
    <scope>NUCLEOTIDE SEQUENCE</scope>
    <source>
        <strain evidence="2">KNV1</strain>
    </source>
</reference>
<dbReference type="InterPro" id="IPR001650">
    <property type="entry name" value="Helicase_C-like"/>
</dbReference>
<evidence type="ECO:0000313" key="2">
    <source>
        <dbReference type="EMBL" id="ARF11793.1"/>
    </source>
</evidence>
<name>A0A1V0SJA7_9VIRU</name>
<feature type="domain" description="Helicase C-terminal" evidence="1">
    <location>
        <begin position="375"/>
        <end position="466"/>
    </location>
</feature>
<gene>
    <name evidence="2" type="ORF">Klosneuvirus_2_229</name>
</gene>
<dbReference type="Pfam" id="PF00271">
    <property type="entry name" value="Helicase_C"/>
    <property type="match status" value="1"/>
</dbReference>
<dbReference type="GO" id="GO:0005524">
    <property type="term" value="F:ATP binding"/>
    <property type="evidence" value="ECO:0007669"/>
    <property type="project" value="InterPro"/>
</dbReference>
<dbReference type="Pfam" id="PF00176">
    <property type="entry name" value="SNF2-rel_dom"/>
    <property type="match status" value="1"/>
</dbReference>
<evidence type="ECO:0000259" key="1">
    <source>
        <dbReference type="SMART" id="SM00490"/>
    </source>
</evidence>
<keyword evidence="2" id="KW-0378">Hydrolase</keyword>
<dbReference type="EMBL" id="KY684109">
    <property type="protein sequence ID" value="ARF11793.1"/>
    <property type="molecule type" value="Genomic_DNA"/>
</dbReference>
<dbReference type="Gene3D" id="3.40.50.300">
    <property type="entry name" value="P-loop containing nucleotide triphosphate hydrolases"/>
    <property type="match status" value="1"/>
</dbReference>
<dbReference type="GO" id="GO:0004386">
    <property type="term" value="F:helicase activity"/>
    <property type="evidence" value="ECO:0007669"/>
    <property type="project" value="UniProtKB-KW"/>
</dbReference>
<dbReference type="InterPro" id="IPR038718">
    <property type="entry name" value="SNF2-like_sf"/>
</dbReference>
<accession>A0A1V0SJA7</accession>
<dbReference type="SUPFAM" id="SSF52540">
    <property type="entry name" value="P-loop containing nucleoside triphosphate hydrolases"/>
    <property type="match status" value="2"/>
</dbReference>
<dbReference type="SMART" id="SM00490">
    <property type="entry name" value="HELICc"/>
    <property type="match status" value="1"/>
</dbReference>
<dbReference type="InterPro" id="IPR000330">
    <property type="entry name" value="SNF2_N"/>
</dbReference>
<protein>
    <submittedName>
        <fullName evidence="2">SNF2-like helicase</fullName>
    </submittedName>
</protein>